<evidence type="ECO:0000259" key="4">
    <source>
        <dbReference type="SMART" id="SM00099"/>
    </source>
</evidence>
<feature type="domain" description="Anti-proliferative protein" evidence="4">
    <location>
        <begin position="1"/>
        <end position="107"/>
    </location>
</feature>
<dbReference type="GO" id="GO:0005737">
    <property type="term" value="C:cytoplasm"/>
    <property type="evidence" value="ECO:0007669"/>
    <property type="project" value="TreeGrafter"/>
</dbReference>
<dbReference type="SUPFAM" id="SSF160696">
    <property type="entry name" value="BTG domain-like"/>
    <property type="match status" value="1"/>
</dbReference>
<dbReference type="STRING" id="6182.A0A4Z2DPL1"/>
<feature type="compositionally biased region" description="Polar residues" evidence="3">
    <location>
        <begin position="161"/>
        <end position="171"/>
    </location>
</feature>
<comment type="caution">
    <text evidence="5">The sequence shown here is derived from an EMBL/GenBank/DDBJ whole genome shotgun (WGS) entry which is preliminary data.</text>
</comment>
<proteinExistence type="inferred from homology"/>
<evidence type="ECO:0000313" key="5">
    <source>
        <dbReference type="EMBL" id="TNN18337.1"/>
    </source>
</evidence>
<dbReference type="InterPro" id="IPR015676">
    <property type="entry name" value="Tob1/2"/>
</dbReference>
<organism evidence="5 6">
    <name type="scientific">Schistosoma japonicum</name>
    <name type="common">Blood fluke</name>
    <dbReference type="NCBI Taxonomy" id="6182"/>
    <lineage>
        <taxon>Eukaryota</taxon>
        <taxon>Metazoa</taxon>
        <taxon>Spiralia</taxon>
        <taxon>Lophotrochozoa</taxon>
        <taxon>Platyhelminthes</taxon>
        <taxon>Trematoda</taxon>
        <taxon>Digenea</taxon>
        <taxon>Strigeidida</taxon>
        <taxon>Schistosomatoidea</taxon>
        <taxon>Schistosomatidae</taxon>
        <taxon>Schistosoma</taxon>
    </lineage>
</organism>
<evidence type="ECO:0000256" key="3">
    <source>
        <dbReference type="SAM" id="MobiDB-lite"/>
    </source>
</evidence>
<dbReference type="Proteomes" id="UP000311919">
    <property type="component" value="Unassembled WGS sequence"/>
</dbReference>
<name>A0A4Z2DPL1_SCHJA</name>
<keyword evidence="2" id="KW-0597">Phosphoprotein</keyword>
<gene>
    <name evidence="5" type="ORF">EWB00_010355</name>
</gene>
<dbReference type="PANTHER" id="PTHR17537:SF5">
    <property type="entry name" value="TRANSDUCER OF ERBB2, ISOFORM A"/>
    <property type="match status" value="1"/>
</dbReference>
<evidence type="ECO:0000256" key="1">
    <source>
        <dbReference type="ARBA" id="ARBA00007989"/>
    </source>
</evidence>
<dbReference type="Pfam" id="PF07742">
    <property type="entry name" value="BTG"/>
    <property type="match status" value="1"/>
</dbReference>
<dbReference type="AlphaFoldDB" id="A0A4Z2DPL1"/>
<dbReference type="GO" id="GO:0005634">
    <property type="term" value="C:nucleus"/>
    <property type="evidence" value="ECO:0007669"/>
    <property type="project" value="TreeGrafter"/>
</dbReference>
<dbReference type="GO" id="GO:0003714">
    <property type="term" value="F:transcription corepressor activity"/>
    <property type="evidence" value="ECO:0007669"/>
    <property type="project" value="TreeGrafter"/>
</dbReference>
<keyword evidence="6" id="KW-1185">Reference proteome</keyword>
<dbReference type="PANTHER" id="PTHR17537">
    <property type="entry name" value="TRANSDUCER OF ERBB2 TOB"/>
    <property type="match status" value="1"/>
</dbReference>
<comment type="similarity">
    <text evidence="1">Belongs to the BTG family.</text>
</comment>
<protein>
    <submittedName>
        <fullName evidence="5">Protein Tob1</fullName>
    </submittedName>
</protein>
<dbReference type="OrthoDB" id="19928at2759"/>
<feature type="region of interest" description="Disordered" evidence="3">
    <location>
        <begin position="161"/>
        <end position="185"/>
    </location>
</feature>
<dbReference type="Gene3D" id="3.90.640.90">
    <property type="entry name" value="Anti-proliferative protein, N-terminal domain"/>
    <property type="match status" value="1"/>
</dbReference>
<dbReference type="InterPro" id="IPR002087">
    <property type="entry name" value="Anti_prolifrtn"/>
</dbReference>
<dbReference type="EMBL" id="SKCS01000078">
    <property type="protein sequence ID" value="TNN18337.1"/>
    <property type="molecule type" value="Genomic_DNA"/>
</dbReference>
<dbReference type="InterPro" id="IPR036054">
    <property type="entry name" value="BTG-like_sf"/>
</dbReference>
<accession>A0A4Z2DPL1</accession>
<reference evidence="5 6" key="1">
    <citation type="submission" date="2019-03" db="EMBL/GenBank/DDBJ databases">
        <title>An improved genome assembly of the fluke Schistosoma japonicum.</title>
        <authorList>
            <person name="Hu W."/>
            <person name="Luo F."/>
            <person name="Yin M."/>
            <person name="Mo X."/>
            <person name="Sun C."/>
            <person name="Wu Q."/>
            <person name="Zhu B."/>
            <person name="Xiang M."/>
            <person name="Wang J."/>
            <person name="Wang Y."/>
            <person name="Zhang T."/>
            <person name="Xu B."/>
            <person name="Zheng H."/>
            <person name="Feng Z."/>
        </authorList>
    </citation>
    <scope>NUCLEOTIDE SEQUENCE [LARGE SCALE GENOMIC DNA]</scope>
    <source>
        <strain evidence="5">HuSjv2</strain>
        <tissue evidence="5">Worms</tissue>
    </source>
</reference>
<dbReference type="SMART" id="SM00099">
    <property type="entry name" value="btg1"/>
    <property type="match status" value="1"/>
</dbReference>
<evidence type="ECO:0000256" key="2">
    <source>
        <dbReference type="ARBA" id="ARBA00022553"/>
    </source>
</evidence>
<evidence type="ECO:0000313" key="6">
    <source>
        <dbReference type="Proteomes" id="UP000311919"/>
    </source>
</evidence>
<sequence>MYVEIAVAVNYILSHLYTKLPRRRVDSFGEELERYLHVKFQHHWFPNDPLRDSAYRCINSVGPQVDHLLPEAAAASGLEWSEIEACLPESLIISIDPGHVACQYNQPNWTVHDKFPLNYWASSSISLSSSGYSSASSSISSSNLTNSSQITHQVLYSLQDGWNTNNPNSSGENKRDQFKKKQKRFENDHGDLLSTAAALSVLVEPEEAISGRLEPNSENELSSLAMNHANWNTESSTIGKSLVNQEEPSRTVLNGVDIKPINPLQTEIYQKATSAAVGTLPWNASEDVKDSFLSMLSSDLVGETSSTSQSTIFNVKTHTFPTFHRSSSNPPQTGQLTASHGKEFIVMSSNCTNSNLLCSKFEQPFNQIFTNTSPKSYPTYIQPLNSTVTQQPFVQKSTSTPSFTAATFAQTKFGSTKLKNHSKRTPTRILSPTTVQQTIVPNTNFLPNDSIPSNLLSNNQHFDAPNSSNISAFRCFLPMNNDTYTTKQPGCISMNGTNISNHKPDFHNVHLRENGNSTSNMKFLPTLFHHDHSNNDNFPISNLENYFSHSSEEISRNSVLDRIHLNEVHNGHTGSSYWQSSQSLLEKHLEAINMTLPTQEKITQKSDNTNLTNLGLYTNWNNKTYHSETNTNTFNISNHFLLNNDFKSNLTRLLPTCSFSPVDQHQIQQQQQANTKSDEIPIDSNETIINNYICNNSNTDCLLDDVLLSTQMVNLLLEEDNLTYSSNHENMFNHSQEDNEVEGFINTKNSLTFCIPSGESTQSDKTILTNYNNDNDNNNHLSVKHIPLSTKFNESNLIHTSTSIATSSVTDKLSNTFTT</sequence>